<dbReference type="AlphaFoldDB" id="A0A6P8BJ92"/>
<dbReference type="RefSeq" id="XP_030987156.1">
    <property type="nucleotide sequence ID" value="XM_031122438.1"/>
</dbReference>
<evidence type="ECO:0000256" key="3">
    <source>
        <dbReference type="ARBA" id="ARBA00022617"/>
    </source>
</evidence>
<sequence>MISLIYATVGFFLYRTARIIYNLYFHPLAKVPGPKLYAISWFPRLWRQHQKGRHHTDLVELHEKYGPIVRVGPDEVSNSSATAWDAIGGGSQQFMRDPHFFIVSQLQTTGSKSFISLEKSEHHSIRKLMLPAFSNKTYLLHESLVNAWLGKLTSHIASRNGTEEINIERLFVWFTFDVMGALSFGENFGCLDNEKDHQYLRAAELGAPCLSIMQIILRFPATQGLYDFARKLPWMRLWNSLREISDASASRWLETVHDEKRNDIMATVYRGMQNTKDPITRHEALDVASILVLSGAEATPILMTAMLWNLLSNPRCYERLCRDVRESGIIKGPEDITAANLEKIPYMEAVMLEALRLDTPFATTIPRIVPEGGAWVDGYWLPGGTTCGIPHYTAGHWAQNFSDPDTFVPERWMASERPAKYETDKRGVFRPFSKGSLDCIGQRFVRHEVGMAFVALLWNFDFELSDRSLDWKTANGAEHIRIIRKKRPLWVKAIPRNVSREV</sequence>
<evidence type="ECO:0008006" key="9">
    <source>
        <dbReference type="Google" id="ProtNLM"/>
    </source>
</evidence>
<reference evidence="8" key="1">
    <citation type="journal article" date="2019" name="Mol. Biol. Evol.">
        <title>Blast fungal genomes show frequent chromosomal changes, gene gains and losses, and effector gene turnover.</title>
        <authorList>
            <person name="Gomez Luciano L.B."/>
            <person name="Jason Tsai I."/>
            <person name="Chuma I."/>
            <person name="Tosa Y."/>
            <person name="Chen Y.H."/>
            <person name="Li J.Y."/>
            <person name="Li M.Y."/>
            <person name="Jade Lu M.Y."/>
            <person name="Nakayashiki H."/>
            <person name="Li W.H."/>
        </authorList>
    </citation>
    <scope>NUCLEOTIDE SEQUENCE</scope>
    <source>
        <strain evidence="8">NI907</strain>
    </source>
</reference>
<evidence type="ECO:0000256" key="1">
    <source>
        <dbReference type="ARBA" id="ARBA00001971"/>
    </source>
</evidence>
<keyword evidence="5 6" id="KW-0408">Iron</keyword>
<dbReference type="InterPro" id="IPR036396">
    <property type="entry name" value="Cyt_P450_sf"/>
</dbReference>
<evidence type="ECO:0000256" key="2">
    <source>
        <dbReference type="ARBA" id="ARBA00010617"/>
    </source>
</evidence>
<name>A0A6P8BJ92_PYRGI</name>
<dbReference type="PANTHER" id="PTHR24305:SF210">
    <property type="entry name" value="CYTOCHROME P450 MONOOXYGENASE ASQL-RELATED"/>
    <property type="match status" value="1"/>
</dbReference>
<evidence type="ECO:0000313" key="8">
    <source>
        <dbReference type="RefSeq" id="XP_030987156.1"/>
    </source>
</evidence>
<comment type="similarity">
    <text evidence="2">Belongs to the cytochrome P450 family.</text>
</comment>
<comment type="cofactor">
    <cofactor evidence="1 6">
        <name>heme</name>
        <dbReference type="ChEBI" id="CHEBI:30413"/>
    </cofactor>
</comment>
<dbReference type="KEGG" id="pgri:PgNI_02371"/>
<dbReference type="Proteomes" id="UP000515153">
    <property type="component" value="Unplaced"/>
</dbReference>
<protein>
    <recommendedName>
        <fullName evidence="9">Averantin oxidoreductase</fullName>
    </recommendedName>
</protein>
<reference evidence="8" key="2">
    <citation type="submission" date="2019-10" db="EMBL/GenBank/DDBJ databases">
        <authorList>
            <consortium name="NCBI Genome Project"/>
        </authorList>
    </citation>
    <scope>NUCLEOTIDE SEQUENCE</scope>
    <source>
        <strain evidence="8">NI907</strain>
    </source>
</reference>
<evidence type="ECO:0000256" key="5">
    <source>
        <dbReference type="ARBA" id="ARBA00023004"/>
    </source>
</evidence>
<dbReference type="Pfam" id="PF00067">
    <property type="entry name" value="p450"/>
    <property type="match status" value="1"/>
</dbReference>
<dbReference type="GeneID" id="41957350"/>
<feature type="binding site" description="axial binding residue" evidence="6">
    <location>
        <position position="439"/>
    </location>
    <ligand>
        <name>heme</name>
        <dbReference type="ChEBI" id="CHEBI:30413"/>
    </ligand>
    <ligandPart>
        <name>Fe</name>
        <dbReference type="ChEBI" id="CHEBI:18248"/>
    </ligandPart>
</feature>
<dbReference type="PANTHER" id="PTHR24305">
    <property type="entry name" value="CYTOCHROME P450"/>
    <property type="match status" value="1"/>
</dbReference>
<dbReference type="GO" id="GO:0020037">
    <property type="term" value="F:heme binding"/>
    <property type="evidence" value="ECO:0007669"/>
    <property type="project" value="InterPro"/>
</dbReference>
<accession>A0A6P8BJ92</accession>
<dbReference type="Gene3D" id="1.10.630.10">
    <property type="entry name" value="Cytochrome P450"/>
    <property type="match status" value="1"/>
</dbReference>
<keyword evidence="7" id="KW-1185">Reference proteome</keyword>
<dbReference type="GO" id="GO:0004497">
    <property type="term" value="F:monooxygenase activity"/>
    <property type="evidence" value="ECO:0007669"/>
    <property type="project" value="InterPro"/>
</dbReference>
<evidence type="ECO:0000313" key="7">
    <source>
        <dbReference type="Proteomes" id="UP000515153"/>
    </source>
</evidence>
<reference evidence="8" key="3">
    <citation type="submission" date="2025-08" db="UniProtKB">
        <authorList>
            <consortium name="RefSeq"/>
        </authorList>
    </citation>
    <scope>IDENTIFICATION</scope>
    <source>
        <strain evidence="8">NI907</strain>
    </source>
</reference>
<evidence type="ECO:0000256" key="6">
    <source>
        <dbReference type="PIRSR" id="PIRSR602401-1"/>
    </source>
</evidence>
<evidence type="ECO:0000256" key="4">
    <source>
        <dbReference type="ARBA" id="ARBA00022723"/>
    </source>
</evidence>
<dbReference type="GO" id="GO:0005506">
    <property type="term" value="F:iron ion binding"/>
    <property type="evidence" value="ECO:0007669"/>
    <property type="project" value="InterPro"/>
</dbReference>
<dbReference type="PRINTS" id="PR00463">
    <property type="entry name" value="EP450I"/>
</dbReference>
<gene>
    <name evidence="8" type="ORF">PgNI_02371</name>
</gene>
<dbReference type="SUPFAM" id="SSF48264">
    <property type="entry name" value="Cytochrome P450"/>
    <property type="match status" value="1"/>
</dbReference>
<organism evidence="7 8">
    <name type="scientific">Pyricularia grisea</name>
    <name type="common">Crabgrass-specific blast fungus</name>
    <name type="synonym">Magnaporthe grisea</name>
    <dbReference type="NCBI Taxonomy" id="148305"/>
    <lineage>
        <taxon>Eukaryota</taxon>
        <taxon>Fungi</taxon>
        <taxon>Dikarya</taxon>
        <taxon>Ascomycota</taxon>
        <taxon>Pezizomycotina</taxon>
        <taxon>Sordariomycetes</taxon>
        <taxon>Sordariomycetidae</taxon>
        <taxon>Magnaporthales</taxon>
        <taxon>Pyriculariaceae</taxon>
        <taxon>Pyricularia</taxon>
    </lineage>
</organism>
<dbReference type="InterPro" id="IPR002401">
    <property type="entry name" value="Cyt_P450_E_grp-I"/>
</dbReference>
<dbReference type="GO" id="GO:0016705">
    <property type="term" value="F:oxidoreductase activity, acting on paired donors, with incorporation or reduction of molecular oxygen"/>
    <property type="evidence" value="ECO:0007669"/>
    <property type="project" value="InterPro"/>
</dbReference>
<proteinExistence type="inferred from homology"/>
<dbReference type="InterPro" id="IPR050121">
    <property type="entry name" value="Cytochrome_P450_monoxygenase"/>
</dbReference>
<dbReference type="InterPro" id="IPR001128">
    <property type="entry name" value="Cyt_P450"/>
</dbReference>
<keyword evidence="3 6" id="KW-0349">Heme</keyword>
<keyword evidence="4 6" id="KW-0479">Metal-binding</keyword>